<comment type="caution">
    <text evidence="4">The sequence shown here is derived from an EMBL/GenBank/DDBJ whole genome shotgun (WGS) entry which is preliminary data.</text>
</comment>
<protein>
    <submittedName>
        <fullName evidence="4">FecR family protein</fullName>
    </submittedName>
</protein>
<evidence type="ECO:0000313" key="5">
    <source>
        <dbReference type="Proteomes" id="UP000629963"/>
    </source>
</evidence>
<dbReference type="PIRSF" id="PIRSF018266">
    <property type="entry name" value="FecR"/>
    <property type="match status" value="1"/>
</dbReference>
<dbReference type="PANTHER" id="PTHR30273:SF2">
    <property type="entry name" value="PROTEIN FECR"/>
    <property type="match status" value="1"/>
</dbReference>
<gene>
    <name evidence="4" type="ORF">H8R23_09425</name>
</gene>
<keyword evidence="5" id="KW-1185">Reference proteome</keyword>
<sequence length="304" mass="34650">MKDEKKILEWINGELSDQEIDDLKKSEDALVLEKIAHYSSHLQAPAVDAQAALERFNQLKLEKKEPKVIPLNYKMFFKIAAAIALLFSSSYFLFFNNDTTFKTSVAQTQSFELPDHSKVTLNASSKITYNEENWEENRALTLEGEAYFEVQKGQTFSVKTNDGIVKVLGTHFNVKQRDNYYEVLCYEGLVSVTHNNKIVKLPPGKTFRLVNKKIESVDDSTTSSPSWLAKESNFERIPFNLVIAELERQYDITIKTEGVDTSKLYTGTFTNTNQKLALEAITVPLQLSYKIQGKTIIIYNYAAQ</sequence>
<dbReference type="RefSeq" id="WP_187010207.1">
    <property type="nucleotide sequence ID" value="NZ_JACRUI010000003.1"/>
</dbReference>
<evidence type="ECO:0000259" key="3">
    <source>
        <dbReference type="Pfam" id="PF16344"/>
    </source>
</evidence>
<dbReference type="Pfam" id="PF16344">
    <property type="entry name" value="FecR_C"/>
    <property type="match status" value="1"/>
</dbReference>
<dbReference type="Gene3D" id="3.55.50.30">
    <property type="match status" value="1"/>
</dbReference>
<dbReference type="Pfam" id="PF04773">
    <property type="entry name" value="FecR"/>
    <property type="match status" value="1"/>
</dbReference>
<dbReference type="InterPro" id="IPR032508">
    <property type="entry name" value="FecR_C"/>
</dbReference>
<keyword evidence="1" id="KW-0472">Membrane</keyword>
<feature type="transmembrane region" description="Helical" evidence="1">
    <location>
        <begin position="75"/>
        <end position="94"/>
    </location>
</feature>
<evidence type="ECO:0000313" key="4">
    <source>
        <dbReference type="EMBL" id="MBC5841627.1"/>
    </source>
</evidence>
<keyword evidence="1" id="KW-1133">Transmembrane helix</keyword>
<evidence type="ECO:0000259" key="2">
    <source>
        <dbReference type="Pfam" id="PF04773"/>
    </source>
</evidence>
<evidence type="ECO:0000256" key="1">
    <source>
        <dbReference type="SAM" id="Phobius"/>
    </source>
</evidence>
<organism evidence="4 5">
    <name type="scientific">Flavobacterium kayseriense</name>
    <dbReference type="NCBI Taxonomy" id="2764714"/>
    <lineage>
        <taxon>Bacteria</taxon>
        <taxon>Pseudomonadati</taxon>
        <taxon>Bacteroidota</taxon>
        <taxon>Flavobacteriia</taxon>
        <taxon>Flavobacteriales</taxon>
        <taxon>Flavobacteriaceae</taxon>
        <taxon>Flavobacterium</taxon>
    </lineage>
</organism>
<reference evidence="4 5" key="1">
    <citation type="submission" date="2020-08" db="EMBL/GenBank/DDBJ databases">
        <title>Description of novel Flavobacterium F-380 isolate.</title>
        <authorList>
            <person name="Saticioglu I.B."/>
            <person name="Duman M."/>
            <person name="Altun S."/>
        </authorList>
    </citation>
    <scope>NUCLEOTIDE SEQUENCE [LARGE SCALE GENOMIC DNA]</scope>
    <source>
        <strain evidence="4 5">F-380</strain>
    </source>
</reference>
<dbReference type="Proteomes" id="UP000629963">
    <property type="component" value="Unassembled WGS sequence"/>
</dbReference>
<dbReference type="PANTHER" id="PTHR30273">
    <property type="entry name" value="PERIPLASMIC SIGNAL SENSOR AND SIGMA FACTOR ACTIVATOR FECR-RELATED"/>
    <property type="match status" value="1"/>
</dbReference>
<dbReference type="InterPro" id="IPR006860">
    <property type="entry name" value="FecR"/>
</dbReference>
<dbReference type="InterPro" id="IPR012373">
    <property type="entry name" value="Ferrdict_sens_TM"/>
</dbReference>
<proteinExistence type="predicted"/>
<feature type="domain" description="Protein FecR C-terminal" evidence="3">
    <location>
        <begin position="233"/>
        <end position="298"/>
    </location>
</feature>
<name>A0ABR7J8U7_9FLAO</name>
<feature type="domain" description="FecR protein" evidence="2">
    <location>
        <begin position="100"/>
        <end position="190"/>
    </location>
</feature>
<keyword evidence="1" id="KW-0812">Transmembrane</keyword>
<dbReference type="Gene3D" id="2.60.120.1440">
    <property type="match status" value="1"/>
</dbReference>
<dbReference type="EMBL" id="JACRUJ010000003">
    <property type="protein sequence ID" value="MBC5841627.1"/>
    <property type="molecule type" value="Genomic_DNA"/>
</dbReference>
<accession>A0ABR7J8U7</accession>